<accession>A0A6B2LPW8</accession>
<dbReference type="InterPro" id="IPR043502">
    <property type="entry name" value="DNA/RNA_pol_sf"/>
</dbReference>
<dbReference type="AlphaFoldDB" id="A0A6B2LPW8"/>
<dbReference type="EMBL" id="GIBP01010203">
    <property type="protein sequence ID" value="NDV39172.1"/>
    <property type="molecule type" value="Transcribed_RNA"/>
</dbReference>
<organism evidence="1">
    <name type="scientific">Arcella intermedia</name>
    <dbReference type="NCBI Taxonomy" id="1963864"/>
    <lineage>
        <taxon>Eukaryota</taxon>
        <taxon>Amoebozoa</taxon>
        <taxon>Tubulinea</taxon>
        <taxon>Elardia</taxon>
        <taxon>Arcellinida</taxon>
        <taxon>Sphaerothecina</taxon>
        <taxon>Arcellidae</taxon>
        <taxon>Arcella</taxon>
    </lineage>
</organism>
<reference evidence="1" key="1">
    <citation type="journal article" date="2020" name="J. Eukaryot. Microbiol.">
        <title>De novo Sequencing, Assembly and Annotation of the Transcriptome for the Free-Living Testate Amoeba Arcella intermedia.</title>
        <authorList>
            <person name="Ribeiro G.M."/>
            <person name="Porfirio-Sousa A.L."/>
            <person name="Maurer-Alcala X.X."/>
            <person name="Katz L.A."/>
            <person name="Lahr D.J.G."/>
        </authorList>
    </citation>
    <scope>NUCLEOTIDE SEQUENCE</scope>
</reference>
<dbReference type="InterPro" id="IPR043128">
    <property type="entry name" value="Rev_trsase/Diguanyl_cyclase"/>
</dbReference>
<evidence type="ECO:0008006" key="2">
    <source>
        <dbReference type="Google" id="ProtNLM"/>
    </source>
</evidence>
<proteinExistence type="predicted"/>
<sequence>MLLRRASKARLFSKIDFKWGYFQRKVDDESMGFANSGTDFQAEMEDIFMDFADFVAIFQDDLLIFSENEEQHIRIKKSVCGSKAR</sequence>
<dbReference type="SUPFAM" id="SSF56672">
    <property type="entry name" value="DNA/RNA polymerases"/>
    <property type="match status" value="1"/>
</dbReference>
<dbReference type="Gene3D" id="3.30.70.270">
    <property type="match status" value="1"/>
</dbReference>
<protein>
    <recommendedName>
        <fullName evidence="2">Reverse transcriptase domain-containing protein</fullName>
    </recommendedName>
</protein>
<evidence type="ECO:0000313" key="1">
    <source>
        <dbReference type="EMBL" id="NDV39172.1"/>
    </source>
</evidence>
<name>A0A6B2LPW8_9EUKA</name>